<accession>A0ACB8TTC5</accession>
<organism evidence="1 2">
    <name type="scientific">Irpex rosettiformis</name>
    <dbReference type="NCBI Taxonomy" id="378272"/>
    <lineage>
        <taxon>Eukaryota</taxon>
        <taxon>Fungi</taxon>
        <taxon>Dikarya</taxon>
        <taxon>Basidiomycota</taxon>
        <taxon>Agaricomycotina</taxon>
        <taxon>Agaricomycetes</taxon>
        <taxon>Polyporales</taxon>
        <taxon>Irpicaceae</taxon>
        <taxon>Irpex</taxon>
    </lineage>
</organism>
<evidence type="ECO:0000313" key="2">
    <source>
        <dbReference type="Proteomes" id="UP001055072"/>
    </source>
</evidence>
<name>A0ACB8TTC5_9APHY</name>
<proteinExistence type="predicted"/>
<evidence type="ECO:0000313" key="1">
    <source>
        <dbReference type="EMBL" id="KAI0085270.1"/>
    </source>
</evidence>
<dbReference type="EMBL" id="MU274933">
    <property type="protein sequence ID" value="KAI0085270.1"/>
    <property type="molecule type" value="Genomic_DNA"/>
</dbReference>
<protein>
    <submittedName>
        <fullName evidence="1">Major facilitator superfamily domain-containing protein</fullName>
    </submittedName>
</protein>
<sequence>MLPPPSSDAPVLSPAQTLVDGRIPQRYSVAKRYTLLVIFCLAQFLDAMNNCALFSAIPSLVIDLGMTQNESTWIIAGFQLTFASFLLISGRISDVYNPKLSFVTGIFMLGMLSIGAGFVRSKIVLIVLRALSGLAASLTIPSALSLLVDVFPEKKEQARAIGIFGGCGAVGNVLGLIIGAIFVQYANWSWVFWFVAIVATLIAVFGTLVIPGGFMPRTPSEPGKPRWKALDIGGVSILTAALILFIFAVTSGGAATGWGTPTVIAPLIISVVMVAGFFFYETRIPVETAAVPPRTWFLPNFSSLFGVALMPFFWWTVIFIILTPLWQDVYKWSAISVALRMIPVGALSLIVSFSGTLSDIFPPKYILIVSHLILIIATILLALADSPEKYFSYVLPAFILGSGGAMGVFTHTNIAIFRCVPASMAGTVGAIFNCALQLGGAVGIAAVSSIETSLEVNLPKNEEGIVADYKGRAAAFWFLLGVVVLELLNVVVFYKVEGVEKRDVESKGEDEVCEKENDGIEVANDEKAPSQFMPVLEGRAAQYEFEEVV</sequence>
<gene>
    <name evidence="1" type="ORF">BDY19DRAFT_996981</name>
</gene>
<dbReference type="Proteomes" id="UP001055072">
    <property type="component" value="Unassembled WGS sequence"/>
</dbReference>
<comment type="caution">
    <text evidence="1">The sequence shown here is derived from an EMBL/GenBank/DDBJ whole genome shotgun (WGS) entry which is preliminary data.</text>
</comment>
<keyword evidence="2" id="KW-1185">Reference proteome</keyword>
<reference evidence="1" key="1">
    <citation type="journal article" date="2021" name="Environ. Microbiol.">
        <title>Gene family expansions and transcriptome signatures uncover fungal adaptations to wood decay.</title>
        <authorList>
            <person name="Hage H."/>
            <person name="Miyauchi S."/>
            <person name="Viragh M."/>
            <person name="Drula E."/>
            <person name="Min B."/>
            <person name="Chaduli D."/>
            <person name="Navarro D."/>
            <person name="Favel A."/>
            <person name="Norest M."/>
            <person name="Lesage-Meessen L."/>
            <person name="Balint B."/>
            <person name="Merenyi Z."/>
            <person name="de Eugenio L."/>
            <person name="Morin E."/>
            <person name="Martinez A.T."/>
            <person name="Baldrian P."/>
            <person name="Stursova M."/>
            <person name="Martinez M.J."/>
            <person name="Novotny C."/>
            <person name="Magnuson J.K."/>
            <person name="Spatafora J.W."/>
            <person name="Maurice S."/>
            <person name="Pangilinan J."/>
            <person name="Andreopoulos W."/>
            <person name="LaButti K."/>
            <person name="Hundley H."/>
            <person name="Na H."/>
            <person name="Kuo A."/>
            <person name="Barry K."/>
            <person name="Lipzen A."/>
            <person name="Henrissat B."/>
            <person name="Riley R."/>
            <person name="Ahrendt S."/>
            <person name="Nagy L.G."/>
            <person name="Grigoriev I.V."/>
            <person name="Martin F."/>
            <person name="Rosso M.N."/>
        </authorList>
    </citation>
    <scope>NUCLEOTIDE SEQUENCE</scope>
    <source>
        <strain evidence="1">CBS 384.51</strain>
    </source>
</reference>